<dbReference type="PANTHER" id="PTHR21137:SF35">
    <property type="entry name" value="ODORANT RECEPTOR 19A-RELATED"/>
    <property type="match status" value="1"/>
</dbReference>
<evidence type="ECO:0000256" key="9">
    <source>
        <dbReference type="ARBA" id="ARBA00023224"/>
    </source>
</evidence>
<dbReference type="PhylomeDB" id="B3MVD8"/>
<name>B3MVD8_DROAN</name>
<dbReference type="CTD" id="34603"/>
<dbReference type="OMA" id="AIFSSRW"/>
<dbReference type="GO" id="GO:0005549">
    <property type="term" value="F:odorant binding"/>
    <property type="evidence" value="ECO:0007669"/>
    <property type="project" value="InterPro"/>
</dbReference>
<keyword evidence="12" id="KW-1185">Reference proteome</keyword>
<keyword evidence="6 10" id="KW-1133">Transmembrane helix</keyword>
<evidence type="ECO:0000256" key="3">
    <source>
        <dbReference type="ARBA" id="ARBA00022606"/>
    </source>
</evidence>
<gene>
    <name evidence="11" type="primary">Dana\GF21620</name>
    <name evidence="11" type="synonym">dana_GLEANR_522</name>
    <name evidence="11" type="ORF">GF21620</name>
</gene>
<dbReference type="InParanoid" id="B3MVD8"/>
<dbReference type="OrthoDB" id="5846619at2759"/>
<organism evidence="11 12">
    <name type="scientific">Drosophila ananassae</name>
    <name type="common">Fruit fly</name>
    <dbReference type="NCBI Taxonomy" id="7217"/>
    <lineage>
        <taxon>Eukaryota</taxon>
        <taxon>Metazoa</taxon>
        <taxon>Ecdysozoa</taxon>
        <taxon>Arthropoda</taxon>
        <taxon>Hexapoda</taxon>
        <taxon>Insecta</taxon>
        <taxon>Pterygota</taxon>
        <taxon>Neoptera</taxon>
        <taxon>Endopterygota</taxon>
        <taxon>Diptera</taxon>
        <taxon>Brachycera</taxon>
        <taxon>Muscomorpha</taxon>
        <taxon>Ephydroidea</taxon>
        <taxon>Drosophilidae</taxon>
        <taxon>Drosophila</taxon>
        <taxon>Sophophora</taxon>
    </lineage>
</organism>
<comment type="subcellular location">
    <subcellularLocation>
        <location evidence="1 10">Cell membrane</location>
        <topology evidence="1 10">Multi-pass membrane protein</topology>
    </subcellularLocation>
</comment>
<keyword evidence="7 10" id="KW-0472">Membrane</keyword>
<evidence type="ECO:0000313" key="12">
    <source>
        <dbReference type="Proteomes" id="UP000007801"/>
    </source>
</evidence>
<feature type="transmembrane region" description="Helical" evidence="10">
    <location>
        <begin position="34"/>
        <end position="57"/>
    </location>
</feature>
<sequence length="387" mass="44482">MVVIDSVRFYRPFWICMKILDPTFFGEPTRLLRVYVVALQFLITFCFPLHLLLNVLLHPSLADLFKNLIMTITCSACSLKHVAQIIHLPEIKEIDSLITQLDKFIESEDEHEYYRKHVKSNSVRFTRCLYISFGIIYPIFMLGFLVLVASGTGELIIPAYFPFDWKTNQYLYAVAISYQLLGVLVDGLQGLTNDTYTPLTLCILGGHIHMWAMRMSRLGFEGIESDRNQYRRFVAYIEQHKLLMRFHYLTQKTISQVQIFQLGGCGGTLCLVVSYVLFYAPDMISLIYNLVFIVVVCVQLFPSCYFASVVAEEVQSLPYAIFSSRWYACSQRHRRNLLIFTQLTLGTTGRGRVMKAGGLVELNLNAFYATLKMAYSLFAVVVRVKSR</sequence>
<feature type="transmembrane region" description="Helical" evidence="10">
    <location>
        <begin position="259"/>
        <end position="279"/>
    </location>
</feature>
<dbReference type="KEGG" id="dan:6504294"/>
<evidence type="ECO:0000256" key="4">
    <source>
        <dbReference type="ARBA" id="ARBA00022692"/>
    </source>
</evidence>
<feature type="transmembrane region" description="Helical" evidence="10">
    <location>
        <begin position="286"/>
        <end position="308"/>
    </location>
</feature>
<accession>B3MVD8</accession>
<dbReference type="EMBL" id="CH902624">
    <property type="protein sequence ID" value="EDV33203.1"/>
    <property type="molecule type" value="Genomic_DNA"/>
</dbReference>
<evidence type="ECO:0000256" key="10">
    <source>
        <dbReference type="RuleBase" id="RU351113"/>
    </source>
</evidence>
<dbReference type="GO" id="GO:0004984">
    <property type="term" value="F:olfactory receptor activity"/>
    <property type="evidence" value="ECO:0007669"/>
    <property type="project" value="InterPro"/>
</dbReference>
<dbReference type="PANTHER" id="PTHR21137">
    <property type="entry name" value="ODORANT RECEPTOR"/>
    <property type="match status" value="1"/>
</dbReference>
<keyword evidence="8 10" id="KW-0675">Receptor</keyword>
<dbReference type="STRING" id="7217.B3MVD8"/>
<keyword evidence="4 10" id="KW-0812">Transmembrane</keyword>
<dbReference type="GO" id="GO:0007165">
    <property type="term" value="P:signal transduction"/>
    <property type="evidence" value="ECO:0007669"/>
    <property type="project" value="UniProtKB-KW"/>
</dbReference>
<keyword evidence="5 10" id="KW-0552">Olfaction</keyword>
<dbReference type="eggNOG" id="ENOG502TBPZ">
    <property type="taxonomic scope" value="Eukaryota"/>
</dbReference>
<evidence type="ECO:0000313" key="11">
    <source>
        <dbReference type="EMBL" id="EDV33203.1"/>
    </source>
</evidence>
<dbReference type="HOGENOM" id="CLU_033399_8_1_1"/>
<proteinExistence type="inferred from homology"/>
<dbReference type="GeneID" id="6504294"/>
<comment type="similarity">
    <text evidence="10">Belongs to the insect chemoreceptor superfamily. Heteromeric odorant receptor channel (TC 1.A.69) family.</text>
</comment>
<keyword evidence="2" id="KW-1003">Cell membrane</keyword>
<dbReference type="InterPro" id="IPR004117">
    <property type="entry name" value="7tm6_olfct_rcpt"/>
</dbReference>
<dbReference type="AlphaFoldDB" id="B3MVD8"/>
<keyword evidence="9 10" id="KW-0807">Transducer</keyword>
<dbReference type="Pfam" id="PF02949">
    <property type="entry name" value="7tm_6"/>
    <property type="match status" value="1"/>
</dbReference>
<dbReference type="Proteomes" id="UP000007801">
    <property type="component" value="Unassembled WGS sequence"/>
</dbReference>
<evidence type="ECO:0000256" key="7">
    <source>
        <dbReference type="ARBA" id="ARBA00023136"/>
    </source>
</evidence>
<evidence type="ECO:0000256" key="1">
    <source>
        <dbReference type="ARBA" id="ARBA00004651"/>
    </source>
</evidence>
<feature type="transmembrane region" description="Helical" evidence="10">
    <location>
        <begin position="366"/>
        <end position="384"/>
    </location>
</feature>
<comment type="caution">
    <text evidence="10">Lacks conserved residue(s) required for the propagation of feature annotation.</text>
</comment>
<protein>
    <recommendedName>
        <fullName evidence="10">Odorant receptor</fullName>
    </recommendedName>
</protein>
<keyword evidence="3 10" id="KW-0716">Sensory transduction</keyword>
<reference evidence="11 12" key="1">
    <citation type="journal article" date="2007" name="Nature">
        <title>Evolution of genes and genomes on the Drosophila phylogeny.</title>
        <authorList>
            <consortium name="Drosophila 12 Genomes Consortium"/>
            <person name="Clark A.G."/>
            <person name="Eisen M.B."/>
            <person name="Smith D.R."/>
            <person name="Bergman C.M."/>
            <person name="Oliver B."/>
            <person name="Markow T.A."/>
            <person name="Kaufman T.C."/>
            <person name="Kellis M."/>
            <person name="Gelbart W."/>
            <person name="Iyer V.N."/>
            <person name="Pollard D.A."/>
            <person name="Sackton T.B."/>
            <person name="Larracuente A.M."/>
            <person name="Singh N.D."/>
            <person name="Abad J.P."/>
            <person name="Abt D.N."/>
            <person name="Adryan B."/>
            <person name="Aguade M."/>
            <person name="Akashi H."/>
            <person name="Anderson W.W."/>
            <person name="Aquadro C.F."/>
            <person name="Ardell D.H."/>
            <person name="Arguello R."/>
            <person name="Artieri C.G."/>
            <person name="Barbash D.A."/>
            <person name="Barker D."/>
            <person name="Barsanti P."/>
            <person name="Batterham P."/>
            <person name="Batzoglou S."/>
            <person name="Begun D."/>
            <person name="Bhutkar A."/>
            <person name="Blanco E."/>
            <person name="Bosak S.A."/>
            <person name="Bradley R.K."/>
            <person name="Brand A.D."/>
            <person name="Brent M.R."/>
            <person name="Brooks A.N."/>
            <person name="Brown R.H."/>
            <person name="Butlin R.K."/>
            <person name="Caggese C."/>
            <person name="Calvi B.R."/>
            <person name="Bernardo de Carvalho A."/>
            <person name="Caspi A."/>
            <person name="Castrezana S."/>
            <person name="Celniker S.E."/>
            <person name="Chang J.L."/>
            <person name="Chapple C."/>
            <person name="Chatterji S."/>
            <person name="Chinwalla A."/>
            <person name="Civetta A."/>
            <person name="Clifton S.W."/>
            <person name="Comeron J.M."/>
            <person name="Costello J.C."/>
            <person name="Coyne J.A."/>
            <person name="Daub J."/>
            <person name="David R.G."/>
            <person name="Delcher A.L."/>
            <person name="Delehaunty K."/>
            <person name="Do C.B."/>
            <person name="Ebling H."/>
            <person name="Edwards K."/>
            <person name="Eickbush T."/>
            <person name="Evans J.D."/>
            <person name="Filipski A."/>
            <person name="Findeiss S."/>
            <person name="Freyhult E."/>
            <person name="Fulton L."/>
            <person name="Fulton R."/>
            <person name="Garcia A.C."/>
            <person name="Gardiner A."/>
            <person name="Garfield D.A."/>
            <person name="Garvin B.E."/>
            <person name="Gibson G."/>
            <person name="Gilbert D."/>
            <person name="Gnerre S."/>
            <person name="Godfrey J."/>
            <person name="Good R."/>
            <person name="Gotea V."/>
            <person name="Gravely B."/>
            <person name="Greenberg A.J."/>
            <person name="Griffiths-Jones S."/>
            <person name="Gross S."/>
            <person name="Guigo R."/>
            <person name="Gustafson E.A."/>
            <person name="Haerty W."/>
            <person name="Hahn M.W."/>
            <person name="Halligan D.L."/>
            <person name="Halpern A.L."/>
            <person name="Halter G.M."/>
            <person name="Han M.V."/>
            <person name="Heger A."/>
            <person name="Hillier L."/>
            <person name="Hinrichs A.S."/>
            <person name="Holmes I."/>
            <person name="Hoskins R.A."/>
            <person name="Hubisz M.J."/>
            <person name="Hultmark D."/>
            <person name="Huntley M.A."/>
            <person name="Jaffe D.B."/>
            <person name="Jagadeeshan S."/>
            <person name="Jeck W.R."/>
            <person name="Johnson J."/>
            <person name="Jones C.D."/>
            <person name="Jordan W.C."/>
            <person name="Karpen G.H."/>
            <person name="Kataoka E."/>
            <person name="Keightley P.D."/>
            <person name="Kheradpour P."/>
            <person name="Kirkness E.F."/>
            <person name="Koerich L.B."/>
            <person name="Kristiansen K."/>
            <person name="Kudrna D."/>
            <person name="Kulathinal R.J."/>
            <person name="Kumar S."/>
            <person name="Kwok R."/>
            <person name="Lander E."/>
            <person name="Langley C.H."/>
            <person name="Lapoint R."/>
            <person name="Lazzaro B.P."/>
            <person name="Lee S.J."/>
            <person name="Levesque L."/>
            <person name="Li R."/>
            <person name="Lin C.F."/>
            <person name="Lin M.F."/>
            <person name="Lindblad-Toh K."/>
            <person name="Llopart A."/>
            <person name="Long M."/>
            <person name="Low L."/>
            <person name="Lozovsky E."/>
            <person name="Lu J."/>
            <person name="Luo M."/>
            <person name="Machado C.A."/>
            <person name="Makalowski W."/>
            <person name="Marzo M."/>
            <person name="Matsuda M."/>
            <person name="Matzkin L."/>
            <person name="McAllister B."/>
            <person name="McBride C.S."/>
            <person name="McKernan B."/>
            <person name="McKernan K."/>
            <person name="Mendez-Lago M."/>
            <person name="Minx P."/>
            <person name="Mollenhauer M.U."/>
            <person name="Montooth K."/>
            <person name="Mount S.M."/>
            <person name="Mu X."/>
            <person name="Myers E."/>
            <person name="Negre B."/>
            <person name="Newfeld S."/>
            <person name="Nielsen R."/>
            <person name="Noor M.A."/>
            <person name="O'Grady P."/>
            <person name="Pachter L."/>
            <person name="Papaceit M."/>
            <person name="Parisi M.J."/>
            <person name="Parisi M."/>
            <person name="Parts L."/>
            <person name="Pedersen J.S."/>
            <person name="Pesole G."/>
            <person name="Phillippy A.M."/>
            <person name="Ponting C.P."/>
            <person name="Pop M."/>
            <person name="Porcelli D."/>
            <person name="Powell J.R."/>
            <person name="Prohaska S."/>
            <person name="Pruitt K."/>
            <person name="Puig M."/>
            <person name="Quesneville H."/>
            <person name="Ram K.R."/>
            <person name="Rand D."/>
            <person name="Rasmussen M.D."/>
            <person name="Reed L.K."/>
            <person name="Reenan R."/>
            <person name="Reily A."/>
            <person name="Remington K.A."/>
            <person name="Rieger T.T."/>
            <person name="Ritchie M.G."/>
            <person name="Robin C."/>
            <person name="Rogers Y.H."/>
            <person name="Rohde C."/>
            <person name="Rozas J."/>
            <person name="Rubenfield M.J."/>
            <person name="Ruiz A."/>
            <person name="Russo S."/>
            <person name="Salzberg S.L."/>
            <person name="Sanchez-Gracia A."/>
            <person name="Saranga D.J."/>
            <person name="Sato H."/>
            <person name="Schaeffer S.W."/>
            <person name="Schatz M.C."/>
            <person name="Schlenke T."/>
            <person name="Schwartz R."/>
            <person name="Segarra C."/>
            <person name="Singh R.S."/>
            <person name="Sirot L."/>
            <person name="Sirota M."/>
            <person name="Sisneros N.B."/>
            <person name="Smith C.D."/>
            <person name="Smith T.F."/>
            <person name="Spieth J."/>
            <person name="Stage D.E."/>
            <person name="Stark A."/>
            <person name="Stephan W."/>
            <person name="Strausberg R.L."/>
            <person name="Strempel S."/>
            <person name="Sturgill D."/>
            <person name="Sutton G."/>
            <person name="Sutton G.G."/>
            <person name="Tao W."/>
            <person name="Teichmann S."/>
            <person name="Tobari Y.N."/>
            <person name="Tomimura Y."/>
            <person name="Tsolas J.M."/>
            <person name="Valente V.L."/>
            <person name="Venter E."/>
            <person name="Venter J.C."/>
            <person name="Vicario S."/>
            <person name="Vieira F.G."/>
            <person name="Vilella A.J."/>
            <person name="Villasante A."/>
            <person name="Walenz B."/>
            <person name="Wang J."/>
            <person name="Wasserman M."/>
            <person name="Watts T."/>
            <person name="Wilson D."/>
            <person name="Wilson R.K."/>
            <person name="Wing R.A."/>
            <person name="Wolfner M.F."/>
            <person name="Wong A."/>
            <person name="Wong G.K."/>
            <person name="Wu C.I."/>
            <person name="Wu G."/>
            <person name="Yamamoto D."/>
            <person name="Yang H.P."/>
            <person name="Yang S.P."/>
            <person name="Yorke J.A."/>
            <person name="Yoshida K."/>
            <person name="Zdobnov E."/>
            <person name="Zhang P."/>
            <person name="Zhang Y."/>
            <person name="Zimin A.V."/>
            <person name="Baldwin J."/>
            <person name="Abdouelleil A."/>
            <person name="Abdulkadir J."/>
            <person name="Abebe A."/>
            <person name="Abera B."/>
            <person name="Abreu J."/>
            <person name="Acer S.C."/>
            <person name="Aftuck L."/>
            <person name="Alexander A."/>
            <person name="An P."/>
            <person name="Anderson E."/>
            <person name="Anderson S."/>
            <person name="Arachi H."/>
            <person name="Azer M."/>
            <person name="Bachantsang P."/>
            <person name="Barry A."/>
            <person name="Bayul T."/>
            <person name="Berlin A."/>
            <person name="Bessette D."/>
            <person name="Bloom T."/>
            <person name="Blye J."/>
            <person name="Boguslavskiy L."/>
            <person name="Bonnet C."/>
            <person name="Boukhgalter B."/>
            <person name="Bourzgui I."/>
            <person name="Brown A."/>
            <person name="Cahill P."/>
            <person name="Channer S."/>
            <person name="Cheshatsang Y."/>
            <person name="Chuda L."/>
            <person name="Citroen M."/>
            <person name="Collymore A."/>
            <person name="Cooke P."/>
            <person name="Costello M."/>
            <person name="D'Aco K."/>
            <person name="Daza R."/>
            <person name="De Haan G."/>
            <person name="DeGray S."/>
            <person name="DeMaso C."/>
            <person name="Dhargay N."/>
            <person name="Dooley K."/>
            <person name="Dooley E."/>
            <person name="Doricent M."/>
            <person name="Dorje P."/>
            <person name="Dorjee K."/>
            <person name="Dupes A."/>
            <person name="Elong R."/>
            <person name="Falk J."/>
            <person name="Farina A."/>
            <person name="Faro S."/>
            <person name="Ferguson D."/>
            <person name="Fisher S."/>
            <person name="Foley C.D."/>
            <person name="Franke A."/>
            <person name="Friedrich D."/>
            <person name="Gadbois L."/>
            <person name="Gearin G."/>
            <person name="Gearin C.R."/>
            <person name="Giannoukos G."/>
            <person name="Goode T."/>
            <person name="Graham J."/>
            <person name="Grandbois E."/>
            <person name="Grewal S."/>
            <person name="Gyaltsen K."/>
            <person name="Hafez N."/>
            <person name="Hagos B."/>
            <person name="Hall J."/>
            <person name="Henson C."/>
            <person name="Hollinger A."/>
            <person name="Honan T."/>
            <person name="Huard M.D."/>
            <person name="Hughes L."/>
            <person name="Hurhula B."/>
            <person name="Husby M.E."/>
            <person name="Kamat A."/>
            <person name="Kanga B."/>
            <person name="Kashin S."/>
            <person name="Khazanovich D."/>
            <person name="Kisner P."/>
            <person name="Lance K."/>
            <person name="Lara M."/>
            <person name="Lee W."/>
            <person name="Lennon N."/>
            <person name="Letendre F."/>
            <person name="LeVine R."/>
            <person name="Lipovsky A."/>
            <person name="Liu X."/>
            <person name="Liu J."/>
            <person name="Liu S."/>
            <person name="Lokyitsang T."/>
            <person name="Lokyitsang Y."/>
            <person name="Lubonja R."/>
            <person name="Lui A."/>
            <person name="MacDonald P."/>
            <person name="Magnisalis V."/>
            <person name="Maru K."/>
            <person name="Matthews C."/>
            <person name="McCusker W."/>
            <person name="McDonough S."/>
            <person name="Mehta T."/>
            <person name="Meldrim J."/>
            <person name="Meneus L."/>
            <person name="Mihai O."/>
            <person name="Mihalev A."/>
            <person name="Mihova T."/>
            <person name="Mittelman R."/>
            <person name="Mlenga V."/>
            <person name="Montmayeur A."/>
            <person name="Mulrain L."/>
            <person name="Navidi A."/>
            <person name="Naylor J."/>
            <person name="Negash T."/>
            <person name="Nguyen T."/>
            <person name="Nguyen N."/>
            <person name="Nicol R."/>
            <person name="Norbu C."/>
            <person name="Norbu N."/>
            <person name="Novod N."/>
            <person name="O'Neill B."/>
            <person name="Osman S."/>
            <person name="Markiewicz E."/>
            <person name="Oyono O.L."/>
            <person name="Patti C."/>
            <person name="Phunkhang P."/>
            <person name="Pierre F."/>
            <person name="Priest M."/>
            <person name="Raghuraman S."/>
            <person name="Rege F."/>
            <person name="Reyes R."/>
            <person name="Rise C."/>
            <person name="Rogov P."/>
            <person name="Ross K."/>
            <person name="Ryan E."/>
            <person name="Settipalli S."/>
            <person name="Shea T."/>
            <person name="Sherpa N."/>
            <person name="Shi L."/>
            <person name="Shih D."/>
            <person name="Sparrow T."/>
            <person name="Spaulding J."/>
            <person name="Stalker J."/>
            <person name="Stange-Thomann N."/>
            <person name="Stavropoulos S."/>
            <person name="Stone C."/>
            <person name="Strader C."/>
            <person name="Tesfaye S."/>
            <person name="Thomson T."/>
            <person name="Thoulutsang Y."/>
            <person name="Thoulutsang D."/>
            <person name="Topham K."/>
            <person name="Topping I."/>
            <person name="Tsamla T."/>
            <person name="Vassiliev H."/>
            <person name="Vo A."/>
            <person name="Wangchuk T."/>
            <person name="Wangdi T."/>
            <person name="Weiand M."/>
            <person name="Wilkinson J."/>
            <person name="Wilson A."/>
            <person name="Yadav S."/>
            <person name="Young G."/>
            <person name="Yu Q."/>
            <person name="Zembek L."/>
            <person name="Zhong D."/>
            <person name="Zimmer A."/>
            <person name="Zwirko Z."/>
            <person name="Jaffe D.B."/>
            <person name="Alvarez P."/>
            <person name="Brockman W."/>
            <person name="Butler J."/>
            <person name="Chin C."/>
            <person name="Gnerre S."/>
            <person name="Grabherr M."/>
            <person name="Kleber M."/>
            <person name="Mauceli E."/>
            <person name="MacCallum I."/>
        </authorList>
    </citation>
    <scope>NUCLEOTIDE SEQUENCE [LARGE SCALE GENOMIC DNA]</scope>
    <source>
        <strain evidence="12">Tucson 14024-0371.13</strain>
    </source>
</reference>
<dbReference type="GO" id="GO:0005886">
    <property type="term" value="C:plasma membrane"/>
    <property type="evidence" value="ECO:0007669"/>
    <property type="project" value="UniProtKB-SubCell"/>
</dbReference>
<evidence type="ECO:0000256" key="5">
    <source>
        <dbReference type="ARBA" id="ARBA00022725"/>
    </source>
</evidence>
<feature type="transmembrane region" description="Helical" evidence="10">
    <location>
        <begin position="129"/>
        <end position="150"/>
    </location>
</feature>
<evidence type="ECO:0000256" key="8">
    <source>
        <dbReference type="ARBA" id="ARBA00023170"/>
    </source>
</evidence>
<evidence type="ECO:0000256" key="2">
    <source>
        <dbReference type="ARBA" id="ARBA00022475"/>
    </source>
</evidence>
<evidence type="ECO:0000256" key="6">
    <source>
        <dbReference type="ARBA" id="ARBA00022989"/>
    </source>
</evidence>
<dbReference type="FunCoup" id="B3MVD8">
    <property type="interactions" value="43"/>
</dbReference>